<dbReference type="AlphaFoldDB" id="A0A0E9XYJ5"/>
<reference evidence="1" key="1">
    <citation type="submission" date="2014-11" db="EMBL/GenBank/DDBJ databases">
        <authorList>
            <person name="Amaro Gonzalez C."/>
        </authorList>
    </citation>
    <scope>NUCLEOTIDE SEQUENCE</scope>
</reference>
<organism evidence="1">
    <name type="scientific">Anguilla anguilla</name>
    <name type="common">European freshwater eel</name>
    <name type="synonym">Muraena anguilla</name>
    <dbReference type="NCBI Taxonomy" id="7936"/>
    <lineage>
        <taxon>Eukaryota</taxon>
        <taxon>Metazoa</taxon>
        <taxon>Chordata</taxon>
        <taxon>Craniata</taxon>
        <taxon>Vertebrata</taxon>
        <taxon>Euteleostomi</taxon>
        <taxon>Actinopterygii</taxon>
        <taxon>Neopterygii</taxon>
        <taxon>Teleostei</taxon>
        <taxon>Anguilliformes</taxon>
        <taxon>Anguillidae</taxon>
        <taxon>Anguilla</taxon>
    </lineage>
</organism>
<protein>
    <submittedName>
        <fullName evidence="1">Uncharacterized protein</fullName>
    </submittedName>
</protein>
<reference evidence="1" key="2">
    <citation type="journal article" date="2015" name="Fish Shellfish Immunol.">
        <title>Early steps in the European eel (Anguilla anguilla)-Vibrio vulnificus interaction in the gills: Role of the RtxA13 toxin.</title>
        <authorList>
            <person name="Callol A."/>
            <person name="Pajuelo D."/>
            <person name="Ebbesson L."/>
            <person name="Teles M."/>
            <person name="MacKenzie S."/>
            <person name="Amaro C."/>
        </authorList>
    </citation>
    <scope>NUCLEOTIDE SEQUENCE</scope>
</reference>
<sequence length="44" mass="5055">MRSNVVLPTPTGSRKYHIRPFYTDKSVIGNGDDPWQCFFLPSLL</sequence>
<proteinExistence type="predicted"/>
<accession>A0A0E9XYJ5</accession>
<evidence type="ECO:0000313" key="1">
    <source>
        <dbReference type="EMBL" id="JAI07502.1"/>
    </source>
</evidence>
<name>A0A0E9XYJ5_ANGAN</name>
<dbReference type="EMBL" id="GBXM01001076">
    <property type="protein sequence ID" value="JAI07502.1"/>
    <property type="molecule type" value="Transcribed_RNA"/>
</dbReference>